<protein>
    <submittedName>
        <fullName evidence="4">DNA topoisomerase IB</fullName>
    </submittedName>
</protein>
<feature type="region of interest" description="Disordered" evidence="1">
    <location>
        <begin position="1"/>
        <end position="31"/>
    </location>
</feature>
<proteinExistence type="predicted"/>
<comment type="caution">
    <text evidence="4">The sequence shown here is derived from an EMBL/GenBank/DDBJ whole genome shotgun (WGS) entry which is preliminary data.</text>
</comment>
<gene>
    <name evidence="4" type="ORF">ACFSKW_30620</name>
</gene>
<dbReference type="Gene3D" id="3.90.15.10">
    <property type="entry name" value="Topoisomerase I, Chain A, domain 3"/>
    <property type="match status" value="1"/>
</dbReference>
<accession>A0ABW4T5W5</accession>
<dbReference type="InterPro" id="IPR013500">
    <property type="entry name" value="TopoI_cat_euk"/>
</dbReference>
<dbReference type="RefSeq" id="WP_379575948.1">
    <property type="nucleotide sequence ID" value="NZ_JBHUFV010000047.1"/>
</dbReference>
<sequence>MHPSDQNEPGIRRRRRGRGFSYTHPDGSGVRDPATLKRIKALAVPPAWKDVWICCSPEGHLQAAGTDAAGRRQYRYHDEWRAQQDRLKFDRVLEMAERLPAFRKKVRKQLKTRGLTRQRVLAAAARLLDVGFFRVGGEAYESYGLATLRMEHVSCVNGSVVFCYPAKGDIPREVEVSDRDACRVVRSLKALGHQGELLRYKDESGWTDVRSEEINTYVRETLGCEATAKDFRTWHGTVLAAVGLASTPDVPEVMRQVADYLGNTPTVARASYVDPRVIEAFERGRTVGTGGDVERAVVELIRSV</sequence>
<dbReference type="EMBL" id="JBHUFV010000047">
    <property type="protein sequence ID" value="MFD1935834.1"/>
    <property type="molecule type" value="Genomic_DNA"/>
</dbReference>
<dbReference type="InterPro" id="IPR035447">
    <property type="entry name" value="DNA_topo_I_N_sf"/>
</dbReference>
<feature type="domain" description="DNA topoisomerase I catalytic core eukaryotic-type" evidence="2">
    <location>
        <begin position="79"/>
        <end position="260"/>
    </location>
</feature>
<dbReference type="InterPro" id="IPR011010">
    <property type="entry name" value="DNA_brk_join_enz"/>
</dbReference>
<keyword evidence="5" id="KW-1185">Reference proteome</keyword>
<dbReference type="SUPFAM" id="SSF55869">
    <property type="entry name" value="DNA topoisomerase I domain"/>
    <property type="match status" value="1"/>
</dbReference>
<evidence type="ECO:0000313" key="5">
    <source>
        <dbReference type="Proteomes" id="UP001597368"/>
    </source>
</evidence>
<dbReference type="Proteomes" id="UP001597368">
    <property type="component" value="Unassembled WGS sequence"/>
</dbReference>
<evidence type="ECO:0000259" key="2">
    <source>
        <dbReference type="Pfam" id="PF01028"/>
    </source>
</evidence>
<name>A0ABW4T5W5_9ACTN</name>
<dbReference type="Pfam" id="PF01028">
    <property type="entry name" value="Topoisom_I"/>
    <property type="match status" value="1"/>
</dbReference>
<dbReference type="InterPro" id="IPR049331">
    <property type="entry name" value="Top1B_N_bact"/>
</dbReference>
<organism evidence="4 5">
    <name type="scientific">Nonomuraea mangrovi</name>
    <dbReference type="NCBI Taxonomy" id="2316207"/>
    <lineage>
        <taxon>Bacteria</taxon>
        <taxon>Bacillati</taxon>
        <taxon>Actinomycetota</taxon>
        <taxon>Actinomycetes</taxon>
        <taxon>Streptosporangiales</taxon>
        <taxon>Streptosporangiaceae</taxon>
        <taxon>Nonomuraea</taxon>
    </lineage>
</organism>
<dbReference type="SUPFAM" id="SSF56349">
    <property type="entry name" value="DNA breaking-rejoining enzymes"/>
    <property type="match status" value="1"/>
</dbReference>
<feature type="domain" description="DNA topoisomerase IB N-terminal" evidence="3">
    <location>
        <begin position="19"/>
        <end position="67"/>
    </location>
</feature>
<dbReference type="Gene3D" id="3.30.66.10">
    <property type="entry name" value="DNA topoisomerase I domain"/>
    <property type="match status" value="1"/>
</dbReference>
<evidence type="ECO:0000256" key="1">
    <source>
        <dbReference type="SAM" id="MobiDB-lite"/>
    </source>
</evidence>
<evidence type="ECO:0000313" key="4">
    <source>
        <dbReference type="EMBL" id="MFD1935834.1"/>
    </source>
</evidence>
<reference evidence="5" key="1">
    <citation type="journal article" date="2019" name="Int. J. Syst. Evol. Microbiol.">
        <title>The Global Catalogue of Microorganisms (GCM) 10K type strain sequencing project: providing services to taxonomists for standard genome sequencing and annotation.</title>
        <authorList>
            <consortium name="The Broad Institute Genomics Platform"/>
            <consortium name="The Broad Institute Genome Sequencing Center for Infectious Disease"/>
            <person name="Wu L."/>
            <person name="Ma J."/>
        </authorList>
    </citation>
    <scope>NUCLEOTIDE SEQUENCE [LARGE SCALE GENOMIC DNA]</scope>
    <source>
        <strain evidence="5">ICMP 6774ER</strain>
    </source>
</reference>
<dbReference type="PROSITE" id="PS52038">
    <property type="entry name" value="TOPO_IB_2"/>
    <property type="match status" value="1"/>
</dbReference>
<dbReference type="Gene3D" id="1.10.132.120">
    <property type="match status" value="1"/>
</dbReference>
<dbReference type="InterPro" id="IPR014711">
    <property type="entry name" value="TopoI_cat_a-hlx-sub_euk"/>
</dbReference>
<evidence type="ECO:0000259" key="3">
    <source>
        <dbReference type="Pfam" id="PF21338"/>
    </source>
</evidence>
<dbReference type="Pfam" id="PF21338">
    <property type="entry name" value="Top1B_N_bact"/>
    <property type="match status" value="1"/>
</dbReference>